<dbReference type="SUPFAM" id="SSF52540">
    <property type="entry name" value="P-loop containing nucleoside triphosphate hydrolases"/>
    <property type="match status" value="1"/>
</dbReference>
<proteinExistence type="predicted"/>
<dbReference type="InterPro" id="IPR009057">
    <property type="entry name" value="Homeodomain-like_sf"/>
</dbReference>
<dbReference type="InterPro" id="IPR058031">
    <property type="entry name" value="AAA_lid_NorR"/>
</dbReference>
<dbReference type="EMBL" id="LT629710">
    <property type="protein sequence ID" value="SDO74556.1"/>
    <property type="molecule type" value="Genomic_DNA"/>
</dbReference>
<keyword evidence="4" id="KW-0238">DNA-binding</keyword>
<evidence type="ECO:0000256" key="4">
    <source>
        <dbReference type="ARBA" id="ARBA00023125"/>
    </source>
</evidence>
<dbReference type="RefSeq" id="WP_197676493.1">
    <property type="nucleotide sequence ID" value="NZ_LT629710.1"/>
</dbReference>
<evidence type="ECO:0000256" key="5">
    <source>
        <dbReference type="ARBA" id="ARBA00023163"/>
    </source>
</evidence>
<evidence type="ECO:0000259" key="6">
    <source>
        <dbReference type="PROSITE" id="PS50045"/>
    </source>
</evidence>
<dbReference type="Gene3D" id="1.10.8.60">
    <property type="match status" value="1"/>
</dbReference>
<evidence type="ECO:0000313" key="7">
    <source>
        <dbReference type="EMBL" id="SDO74556.1"/>
    </source>
</evidence>
<dbReference type="GO" id="GO:0005524">
    <property type="term" value="F:ATP binding"/>
    <property type="evidence" value="ECO:0007669"/>
    <property type="project" value="UniProtKB-KW"/>
</dbReference>
<dbReference type="GO" id="GO:0003677">
    <property type="term" value="F:DNA binding"/>
    <property type="evidence" value="ECO:0007669"/>
    <property type="project" value="UniProtKB-KW"/>
</dbReference>
<dbReference type="InterPro" id="IPR027417">
    <property type="entry name" value="P-loop_NTPase"/>
</dbReference>
<dbReference type="Gene3D" id="3.30.450.40">
    <property type="match status" value="1"/>
</dbReference>
<dbReference type="PANTHER" id="PTHR32071">
    <property type="entry name" value="TRANSCRIPTIONAL REGULATORY PROTEIN"/>
    <property type="match status" value="1"/>
</dbReference>
<accession>A0A1H0M2X0</accession>
<dbReference type="GO" id="GO:0006355">
    <property type="term" value="P:regulation of DNA-templated transcription"/>
    <property type="evidence" value="ECO:0007669"/>
    <property type="project" value="InterPro"/>
</dbReference>
<keyword evidence="5" id="KW-0804">Transcription</keyword>
<protein>
    <submittedName>
        <fullName evidence="7">Regulatory protein, Fis family</fullName>
    </submittedName>
</protein>
<keyword evidence="1" id="KW-0547">Nucleotide-binding</keyword>
<organism evidence="7 8">
    <name type="scientific">Nakamurella panacisegetis</name>
    <dbReference type="NCBI Taxonomy" id="1090615"/>
    <lineage>
        <taxon>Bacteria</taxon>
        <taxon>Bacillati</taxon>
        <taxon>Actinomycetota</taxon>
        <taxon>Actinomycetes</taxon>
        <taxon>Nakamurellales</taxon>
        <taxon>Nakamurellaceae</taxon>
        <taxon>Nakamurella</taxon>
    </lineage>
</organism>
<keyword evidence="8" id="KW-1185">Reference proteome</keyword>
<dbReference type="Pfam" id="PF25601">
    <property type="entry name" value="AAA_lid_14"/>
    <property type="match status" value="1"/>
</dbReference>
<evidence type="ECO:0000256" key="3">
    <source>
        <dbReference type="ARBA" id="ARBA00023015"/>
    </source>
</evidence>
<dbReference type="Proteomes" id="UP000198741">
    <property type="component" value="Chromosome I"/>
</dbReference>
<gene>
    <name evidence="7" type="ORF">SAMN04515671_1905</name>
</gene>
<evidence type="ECO:0000256" key="2">
    <source>
        <dbReference type="ARBA" id="ARBA00022840"/>
    </source>
</evidence>
<dbReference type="AlphaFoldDB" id="A0A1H0M2X0"/>
<sequence length="493" mass="52153">MTDHRQAAGPAQSGPGHRGVAVASRLRASWQRSEHYGVSPEHVQPVFTGPPDTGSLLYECGSQVLLGLHATLANEPVSLMIADRDGLVLTRLCNDSAINSALDRVYLARGFSFAERHAGTNGLGLALADRAPTLVRAREHYCADLQGYTCAAVPVLDPTTGELAGTVNLTTWADSRPELLLALAQSAASNTAALMLLRATGRRPRPTPRGQVARVWPGRLPAGAGDPCGSAQWLGAMAQAERAMSGGQVVAAIGEPGAGKTTLLSAARRAAAGPERLLVVRPPEAGPLDGWLDLWTPELRHDDTFVLITGAETLPAWTAGELAGALGAAASRPGGPGFAFAATEFGPMPEPLKDLVGTVVEAPALRRRPDDVLPLAQHFARRERHREVVFTPMASKALVAFDWPGNVRQLERVVIHASARTDIVDSQHLPPEVFSGSARPLSRLDNLKRDEIIRCLTEPGATVAGAAAQLGMSRATVYRKIAQYGIKLPRGSA</sequence>
<dbReference type="SUPFAM" id="SSF46689">
    <property type="entry name" value="Homeodomain-like"/>
    <property type="match status" value="1"/>
</dbReference>
<dbReference type="InterPro" id="IPR002078">
    <property type="entry name" value="Sigma_54_int"/>
</dbReference>
<evidence type="ECO:0000256" key="1">
    <source>
        <dbReference type="ARBA" id="ARBA00022741"/>
    </source>
</evidence>
<reference evidence="7 8" key="1">
    <citation type="submission" date="2016-10" db="EMBL/GenBank/DDBJ databases">
        <authorList>
            <person name="de Groot N.N."/>
        </authorList>
    </citation>
    <scope>NUCLEOTIDE SEQUENCE [LARGE SCALE GENOMIC DNA]</scope>
    <source>
        <strain evidence="8">P4-7,KCTC 19426,CECT 7604</strain>
    </source>
</reference>
<keyword evidence="2" id="KW-0067">ATP-binding</keyword>
<dbReference type="STRING" id="1090615.SAMN04515671_1905"/>
<dbReference type="PROSITE" id="PS50045">
    <property type="entry name" value="SIGMA54_INTERACT_4"/>
    <property type="match status" value="1"/>
</dbReference>
<feature type="domain" description="Sigma-54 factor interaction" evidence="6">
    <location>
        <begin position="360"/>
        <end position="419"/>
    </location>
</feature>
<dbReference type="Gene3D" id="1.10.10.60">
    <property type="entry name" value="Homeodomain-like"/>
    <property type="match status" value="1"/>
</dbReference>
<dbReference type="InterPro" id="IPR003018">
    <property type="entry name" value="GAF"/>
</dbReference>
<evidence type="ECO:0000313" key="8">
    <source>
        <dbReference type="Proteomes" id="UP000198741"/>
    </source>
</evidence>
<name>A0A1H0M2X0_9ACTN</name>
<keyword evidence="3" id="KW-0805">Transcription regulation</keyword>
<dbReference type="InterPro" id="IPR029016">
    <property type="entry name" value="GAF-like_dom_sf"/>
</dbReference>
<dbReference type="Pfam" id="PF01590">
    <property type="entry name" value="GAF"/>
    <property type="match status" value="1"/>
</dbReference>